<feature type="signal peptide" evidence="2">
    <location>
        <begin position="1"/>
        <end position="24"/>
    </location>
</feature>
<gene>
    <name evidence="3" type="ORF">DC041_0007249</name>
</gene>
<keyword evidence="1" id="KW-0812">Transmembrane</keyword>
<evidence type="ECO:0008006" key="5">
    <source>
        <dbReference type="Google" id="ProtNLM"/>
    </source>
</evidence>
<protein>
    <recommendedName>
        <fullName evidence="5">SCP domain-containing protein</fullName>
    </recommendedName>
</protein>
<comment type="caution">
    <text evidence="3">The sequence shown here is derived from an EMBL/GenBank/DDBJ whole genome shotgun (WGS) entry which is preliminary data.</text>
</comment>
<dbReference type="Proteomes" id="UP000290809">
    <property type="component" value="Unassembled WGS sequence"/>
</dbReference>
<organism evidence="3 4">
    <name type="scientific">Schistosoma bovis</name>
    <name type="common">Blood fluke</name>
    <dbReference type="NCBI Taxonomy" id="6184"/>
    <lineage>
        <taxon>Eukaryota</taxon>
        <taxon>Metazoa</taxon>
        <taxon>Spiralia</taxon>
        <taxon>Lophotrochozoa</taxon>
        <taxon>Platyhelminthes</taxon>
        <taxon>Trematoda</taxon>
        <taxon>Digenea</taxon>
        <taxon>Strigeidida</taxon>
        <taxon>Schistosomatoidea</taxon>
        <taxon>Schistosomatidae</taxon>
        <taxon>Schistosoma</taxon>
    </lineage>
</organism>
<proteinExistence type="predicted"/>
<dbReference type="AlphaFoldDB" id="A0A430Q7Y3"/>
<accession>A0A430Q7Y3</accession>
<sequence length="140" mass="16147">MSFKFDVSTVTFFTCLLVCFCVHAEMNDTIREQLLTMHNVVRQLAMYGLIPGQPKAVYMNPLVRRIYIQYTCLMSPCFHIYLSSVIITYLVTNILTSLSLIRCLCLNIYEGRYNYGSVKSSIITSLRTNVVRLRAEIILK</sequence>
<dbReference type="EMBL" id="QMKO01002353">
    <property type="protein sequence ID" value="RTG83793.1"/>
    <property type="molecule type" value="Genomic_DNA"/>
</dbReference>
<keyword evidence="4" id="KW-1185">Reference proteome</keyword>
<evidence type="ECO:0000256" key="1">
    <source>
        <dbReference type="SAM" id="Phobius"/>
    </source>
</evidence>
<feature type="chain" id="PRO_5019567416" description="SCP domain-containing protein" evidence="2">
    <location>
        <begin position="25"/>
        <end position="140"/>
    </location>
</feature>
<keyword evidence="1" id="KW-1133">Transmembrane helix</keyword>
<dbReference type="InterPro" id="IPR035940">
    <property type="entry name" value="CAP_sf"/>
</dbReference>
<name>A0A430Q7Y3_SCHBO</name>
<evidence type="ECO:0000256" key="2">
    <source>
        <dbReference type="SAM" id="SignalP"/>
    </source>
</evidence>
<dbReference type="SUPFAM" id="SSF55797">
    <property type="entry name" value="PR-1-like"/>
    <property type="match status" value="1"/>
</dbReference>
<keyword evidence="1" id="KW-0472">Membrane</keyword>
<evidence type="ECO:0000313" key="4">
    <source>
        <dbReference type="Proteomes" id="UP000290809"/>
    </source>
</evidence>
<keyword evidence="2" id="KW-0732">Signal</keyword>
<evidence type="ECO:0000313" key="3">
    <source>
        <dbReference type="EMBL" id="RTG83793.1"/>
    </source>
</evidence>
<feature type="transmembrane region" description="Helical" evidence="1">
    <location>
        <begin position="67"/>
        <end position="92"/>
    </location>
</feature>
<reference evidence="3 4" key="1">
    <citation type="journal article" date="2019" name="PLoS Pathog.">
        <title>Genome sequence of the bovine parasite Schistosoma bovis Tanzania.</title>
        <authorList>
            <person name="Oey H."/>
            <person name="Zakrzewski M."/>
            <person name="Gobert G."/>
            <person name="Gravermann K."/>
            <person name="Stoye J."/>
            <person name="Jones M."/>
            <person name="Mcmanus D."/>
            <person name="Krause L."/>
        </authorList>
    </citation>
    <scope>NUCLEOTIDE SEQUENCE [LARGE SCALE GENOMIC DNA]</scope>
    <source>
        <strain evidence="3 4">TAN1997</strain>
    </source>
</reference>